<keyword evidence="1" id="KW-0732">Signal</keyword>
<feature type="chain" id="PRO_5039199547" evidence="1">
    <location>
        <begin position="22"/>
        <end position="188"/>
    </location>
</feature>
<reference evidence="2 3" key="1">
    <citation type="submission" date="2016-05" db="EMBL/GenBank/DDBJ databases">
        <title>Complete genome sequence of Corynebacterium crudilactis, a new Corynebacterium species isolated from raw cow's milk.</title>
        <authorList>
            <person name="Christian R."/>
            <person name="Zimmermann J."/>
            <person name="Lipski A."/>
            <person name="Kalinowski J."/>
        </authorList>
    </citation>
    <scope>NUCLEOTIDE SEQUENCE [LARGE SCALE GENOMIC DNA]</scope>
    <source>
        <strain evidence="2 3">JZ16</strain>
    </source>
</reference>
<proteinExistence type="predicted"/>
<dbReference type="KEGG" id="ccjz:ccrud_06865"/>
<dbReference type="EMBL" id="CP015622">
    <property type="protein sequence ID" value="ANE03958.1"/>
    <property type="molecule type" value="Genomic_DNA"/>
</dbReference>
<keyword evidence="3" id="KW-1185">Reference proteome</keyword>
<accession>A0A172QTI3</accession>
<evidence type="ECO:0000313" key="3">
    <source>
        <dbReference type="Proteomes" id="UP000076929"/>
    </source>
</evidence>
<evidence type="ECO:0000256" key="1">
    <source>
        <dbReference type="SAM" id="SignalP"/>
    </source>
</evidence>
<gene>
    <name evidence="2" type="ORF">ccrud_06865</name>
</gene>
<evidence type="ECO:0000313" key="2">
    <source>
        <dbReference type="EMBL" id="ANE03958.1"/>
    </source>
</evidence>
<dbReference type="AlphaFoldDB" id="A0A172QTI3"/>
<name>A0A172QTI3_9CORY</name>
<dbReference type="Proteomes" id="UP000076929">
    <property type="component" value="Chromosome"/>
</dbReference>
<organism evidence="2 3">
    <name type="scientific">Corynebacterium crudilactis</name>
    <dbReference type="NCBI Taxonomy" id="1652495"/>
    <lineage>
        <taxon>Bacteria</taxon>
        <taxon>Bacillati</taxon>
        <taxon>Actinomycetota</taxon>
        <taxon>Actinomycetes</taxon>
        <taxon>Mycobacteriales</taxon>
        <taxon>Corynebacteriaceae</taxon>
        <taxon>Corynebacterium</taxon>
    </lineage>
</organism>
<sequence>MLHRKLSRSLISLALPIALFASGSGISPVQVAPKDPANSIVDGSIERQQISEETLREAYDELLASDAERNHHVQDGEPFVTFVLQQGIELTLPDFNAPRPFVSAGRYDGGFWIEFTSGEQSFVIGGAGTILTSGICSLLSLGNAACLVVGIAMHAASTYLNKNRECPNNSIRMFYNWAGQIQRTECQY</sequence>
<feature type="signal peptide" evidence="1">
    <location>
        <begin position="1"/>
        <end position="21"/>
    </location>
</feature>
<protein>
    <submittedName>
        <fullName evidence="2">Uncharacterized protein</fullName>
    </submittedName>
</protein>